<name>A0ABU2MT72_9ACTN</name>
<dbReference type="GO" id="GO:0032259">
    <property type="term" value="P:methylation"/>
    <property type="evidence" value="ECO:0007669"/>
    <property type="project" value="UniProtKB-KW"/>
</dbReference>
<evidence type="ECO:0000256" key="4">
    <source>
        <dbReference type="ARBA" id="ARBA00022679"/>
    </source>
</evidence>
<dbReference type="EMBL" id="JAVREL010000007">
    <property type="protein sequence ID" value="MDT0343794.1"/>
    <property type="molecule type" value="Genomic_DNA"/>
</dbReference>
<evidence type="ECO:0000313" key="8">
    <source>
        <dbReference type="Proteomes" id="UP001183246"/>
    </source>
</evidence>
<keyword evidence="4 7" id="KW-0808">Transferase</keyword>
<evidence type="ECO:0000256" key="2">
    <source>
        <dbReference type="ARBA" id="ARBA00008138"/>
    </source>
</evidence>
<comment type="similarity">
    <text evidence="2 6">Belongs to the UPF0677 family.</text>
</comment>
<proteinExistence type="inferred from homology"/>
<evidence type="ECO:0000313" key="7">
    <source>
        <dbReference type="EMBL" id="MDT0343794.1"/>
    </source>
</evidence>
<accession>A0ABU2MT72</accession>
<comment type="function">
    <text evidence="1 6">Exhibits S-adenosyl-L-methionine-dependent methyltransferase activity.</text>
</comment>
<evidence type="ECO:0000256" key="1">
    <source>
        <dbReference type="ARBA" id="ARBA00003907"/>
    </source>
</evidence>
<reference evidence="8" key="1">
    <citation type="submission" date="2023-07" db="EMBL/GenBank/DDBJ databases">
        <title>30 novel species of actinomycetes from the DSMZ collection.</title>
        <authorList>
            <person name="Nouioui I."/>
        </authorList>
    </citation>
    <scope>NUCLEOTIDE SEQUENCE [LARGE SCALE GENOMIC DNA]</scope>
    <source>
        <strain evidence="8">DSM 44938</strain>
    </source>
</reference>
<evidence type="ECO:0000256" key="6">
    <source>
        <dbReference type="RuleBase" id="RU362030"/>
    </source>
</evidence>
<dbReference type="SUPFAM" id="SSF53335">
    <property type="entry name" value="S-adenosyl-L-methionine-dependent methyltransferases"/>
    <property type="match status" value="1"/>
</dbReference>
<dbReference type="GO" id="GO:0008168">
    <property type="term" value="F:methyltransferase activity"/>
    <property type="evidence" value="ECO:0007669"/>
    <property type="project" value="UniProtKB-KW"/>
</dbReference>
<dbReference type="Gene3D" id="3.40.50.150">
    <property type="entry name" value="Vaccinia Virus protein VP39"/>
    <property type="match status" value="1"/>
</dbReference>
<dbReference type="PANTHER" id="PTHR43619">
    <property type="entry name" value="S-ADENOSYL-L-METHIONINE-DEPENDENT METHYLTRANSFERASE YKTD-RELATED"/>
    <property type="match status" value="1"/>
</dbReference>
<keyword evidence="8" id="KW-1185">Reference proteome</keyword>
<keyword evidence="5 6" id="KW-0949">S-adenosyl-L-methionine</keyword>
<dbReference type="InterPro" id="IPR029063">
    <property type="entry name" value="SAM-dependent_MTases_sf"/>
</dbReference>
<dbReference type="Pfam" id="PF04072">
    <property type="entry name" value="LCM"/>
    <property type="match status" value="1"/>
</dbReference>
<sequence length="163" mass="17505">MTSDAQHSQTALAAAAARAAHLLVDGRPFLFVDDLAEALLGEDAAEHLAQHRKHGGHPVLWQARAQVACRSRYAEDRLGAAVARGVEQYVILGAGLDTFAHRSPLARRLRVFEVDRPATLRWKRRLLERAGIAVPDGVTPVPAELATAGRCARPASTPAGPRS</sequence>
<keyword evidence="3 6" id="KW-0489">Methyltransferase</keyword>
<dbReference type="EC" id="2.1.1.-" evidence="6"/>
<comment type="caution">
    <text evidence="7">The sequence shown here is derived from an EMBL/GenBank/DDBJ whole genome shotgun (WGS) entry which is preliminary data.</text>
</comment>
<dbReference type="InterPro" id="IPR007213">
    <property type="entry name" value="Ppm1/Ppm2/Tcmp"/>
</dbReference>
<protein>
    <recommendedName>
        <fullName evidence="6">S-adenosyl-L-methionine-dependent methyltransferase</fullName>
        <ecNumber evidence="6">2.1.1.-</ecNumber>
    </recommendedName>
</protein>
<gene>
    <name evidence="7" type="ORF">RM590_14395</name>
</gene>
<dbReference type="InterPro" id="IPR011610">
    <property type="entry name" value="SAM_mthyl_Trfase_ML2640-like"/>
</dbReference>
<evidence type="ECO:0000256" key="3">
    <source>
        <dbReference type="ARBA" id="ARBA00022603"/>
    </source>
</evidence>
<dbReference type="Proteomes" id="UP001183246">
    <property type="component" value="Unassembled WGS sequence"/>
</dbReference>
<dbReference type="NCBIfam" id="TIGR00027">
    <property type="entry name" value="mthyl_TIGR00027"/>
    <property type="match status" value="1"/>
</dbReference>
<dbReference type="PANTHER" id="PTHR43619:SF2">
    <property type="entry name" value="S-ADENOSYL-L-METHIONINE-DEPENDENT METHYLTRANSFERASES SUPERFAMILY PROTEIN"/>
    <property type="match status" value="1"/>
</dbReference>
<organism evidence="7 8">
    <name type="scientific">Streptomyces litchfieldiae</name>
    <dbReference type="NCBI Taxonomy" id="3075543"/>
    <lineage>
        <taxon>Bacteria</taxon>
        <taxon>Bacillati</taxon>
        <taxon>Actinomycetota</taxon>
        <taxon>Actinomycetes</taxon>
        <taxon>Kitasatosporales</taxon>
        <taxon>Streptomycetaceae</taxon>
        <taxon>Streptomyces</taxon>
    </lineage>
</organism>
<dbReference type="RefSeq" id="WP_311704924.1">
    <property type="nucleotide sequence ID" value="NZ_JAVREL010000007.1"/>
</dbReference>
<evidence type="ECO:0000256" key="5">
    <source>
        <dbReference type="ARBA" id="ARBA00022691"/>
    </source>
</evidence>